<accession>A0A835P477</accession>
<sequence>VKFPAENQWMINPVMIADIYRPEGLDFLVDGGVRLADPSTIVDMTTNLPTIIWQGKGPRLDWMIHQDEDAAASSQETLLQLLV</sequence>
<feature type="non-terminal residue" evidence="1">
    <location>
        <position position="83"/>
    </location>
</feature>
<reference evidence="1 2" key="1">
    <citation type="journal article" date="2020" name="Nat. Food">
        <title>A phased Vanilla planifolia genome enables genetic improvement of flavour and production.</title>
        <authorList>
            <person name="Hasing T."/>
            <person name="Tang H."/>
            <person name="Brym M."/>
            <person name="Khazi F."/>
            <person name="Huang T."/>
            <person name="Chambers A.H."/>
        </authorList>
    </citation>
    <scope>NUCLEOTIDE SEQUENCE [LARGE SCALE GENOMIC DNA]</scope>
    <source>
        <tissue evidence="1">Leaf</tissue>
    </source>
</reference>
<dbReference type="PANTHER" id="PTHR42828">
    <property type="entry name" value="DHBP SYNTHASE RIBB-LIKE ALPHA/BETA DOMAIN-CONTAINING PROTEIN"/>
    <property type="match status" value="1"/>
</dbReference>
<organism evidence="1 2">
    <name type="scientific">Vanilla planifolia</name>
    <name type="common">Vanilla</name>
    <dbReference type="NCBI Taxonomy" id="51239"/>
    <lineage>
        <taxon>Eukaryota</taxon>
        <taxon>Viridiplantae</taxon>
        <taxon>Streptophyta</taxon>
        <taxon>Embryophyta</taxon>
        <taxon>Tracheophyta</taxon>
        <taxon>Spermatophyta</taxon>
        <taxon>Magnoliopsida</taxon>
        <taxon>Liliopsida</taxon>
        <taxon>Asparagales</taxon>
        <taxon>Orchidaceae</taxon>
        <taxon>Vanilloideae</taxon>
        <taxon>Vanilleae</taxon>
        <taxon>Vanilla</taxon>
    </lineage>
</organism>
<dbReference type="EMBL" id="JADCNL010000565">
    <property type="protein sequence ID" value="KAG0446600.1"/>
    <property type="molecule type" value="Genomic_DNA"/>
</dbReference>
<comment type="caution">
    <text evidence="1">The sequence shown here is derived from an EMBL/GenBank/DDBJ whole genome shotgun (WGS) entry which is preliminary data.</text>
</comment>
<dbReference type="InterPro" id="IPR052532">
    <property type="entry name" value="SUA5_domain"/>
</dbReference>
<gene>
    <name evidence="1" type="ORF">HPP92_028761</name>
</gene>
<name>A0A835P477_VANPL</name>
<keyword evidence="2" id="KW-1185">Reference proteome</keyword>
<evidence type="ECO:0000313" key="2">
    <source>
        <dbReference type="Proteomes" id="UP000636800"/>
    </source>
</evidence>
<dbReference type="PANTHER" id="PTHR42828:SF3">
    <property type="entry name" value="THREONYLCARBAMOYL-AMP SYNTHASE"/>
    <property type="match status" value="1"/>
</dbReference>
<evidence type="ECO:0000313" key="1">
    <source>
        <dbReference type="EMBL" id="KAG0446600.1"/>
    </source>
</evidence>
<dbReference type="Proteomes" id="UP000636800">
    <property type="component" value="Unassembled WGS sequence"/>
</dbReference>
<dbReference type="AlphaFoldDB" id="A0A835P477"/>
<protein>
    <submittedName>
        <fullName evidence="1">Uncharacterized protein</fullName>
    </submittedName>
</protein>
<proteinExistence type="predicted"/>